<evidence type="ECO:0000313" key="3">
    <source>
        <dbReference type="EMBL" id="SHK59083.1"/>
    </source>
</evidence>
<organism evidence="3 4">
    <name type="scientific">Maribacter aquivivus</name>
    <dbReference type="NCBI Taxonomy" id="228958"/>
    <lineage>
        <taxon>Bacteria</taxon>
        <taxon>Pseudomonadati</taxon>
        <taxon>Bacteroidota</taxon>
        <taxon>Flavobacteriia</taxon>
        <taxon>Flavobacteriales</taxon>
        <taxon>Flavobacteriaceae</taxon>
        <taxon>Maribacter</taxon>
    </lineage>
</organism>
<dbReference type="NCBIfam" id="TIGR04183">
    <property type="entry name" value="Por_Secre_tail"/>
    <property type="match status" value="1"/>
</dbReference>
<evidence type="ECO:0000256" key="1">
    <source>
        <dbReference type="ARBA" id="ARBA00022729"/>
    </source>
</evidence>
<keyword evidence="4" id="KW-1185">Reference proteome</keyword>
<sequence>DGELDVTFLHGTENTLVNAIEVKKMISVSSKTRFVINETINKFDFSISRNPITTTDQIQLSIVSPNEVAGIIKIYGLDGKLINTTKVKFNEGRDEVVLPNLNLQQGYYLVQVENNGAFILRKILIN</sequence>
<gene>
    <name evidence="3" type="ORF">SAMN04488007_3316</name>
</gene>
<dbReference type="RefSeq" id="WP_170861975.1">
    <property type="nucleotide sequence ID" value="NZ_FQZX01000003.1"/>
</dbReference>
<dbReference type="InterPro" id="IPR026444">
    <property type="entry name" value="Secre_tail"/>
</dbReference>
<dbReference type="Proteomes" id="UP000184314">
    <property type="component" value="Unassembled WGS sequence"/>
</dbReference>
<dbReference type="EMBL" id="FQZX01000003">
    <property type="protein sequence ID" value="SHK59083.1"/>
    <property type="molecule type" value="Genomic_DNA"/>
</dbReference>
<keyword evidence="1" id="KW-0732">Signal</keyword>
<dbReference type="Pfam" id="PF18962">
    <property type="entry name" value="Por_Secre_tail"/>
    <property type="match status" value="1"/>
</dbReference>
<feature type="non-terminal residue" evidence="3">
    <location>
        <position position="1"/>
    </location>
</feature>
<evidence type="ECO:0000313" key="4">
    <source>
        <dbReference type="Proteomes" id="UP000184314"/>
    </source>
</evidence>
<dbReference type="AlphaFoldDB" id="A0A1M6TQ85"/>
<protein>
    <submittedName>
        <fullName evidence="3">Por secretion system C-terminal sorting domain-containing protein</fullName>
    </submittedName>
</protein>
<proteinExistence type="predicted"/>
<accession>A0A1M6TQ85</accession>
<feature type="domain" description="Secretion system C-terminal sorting" evidence="2">
    <location>
        <begin position="54"/>
        <end position="125"/>
    </location>
</feature>
<name>A0A1M6TQ85_9FLAO</name>
<evidence type="ECO:0000259" key="2">
    <source>
        <dbReference type="Pfam" id="PF18962"/>
    </source>
</evidence>
<reference evidence="4" key="1">
    <citation type="submission" date="2016-11" db="EMBL/GenBank/DDBJ databases">
        <authorList>
            <person name="Varghese N."/>
            <person name="Submissions S."/>
        </authorList>
    </citation>
    <scope>NUCLEOTIDE SEQUENCE [LARGE SCALE GENOMIC DNA]</scope>
    <source>
        <strain evidence="4">DSM 16478</strain>
    </source>
</reference>